<keyword evidence="1" id="KW-0862">Zinc</keyword>
<evidence type="ECO:0000256" key="1">
    <source>
        <dbReference type="PROSITE-ProRule" id="PRU00042"/>
    </source>
</evidence>
<dbReference type="InterPro" id="IPR036236">
    <property type="entry name" value="Znf_C2H2_sf"/>
</dbReference>
<dbReference type="InterPro" id="IPR013087">
    <property type="entry name" value="Znf_C2H2_type"/>
</dbReference>
<feature type="region of interest" description="Disordered" evidence="2">
    <location>
        <begin position="151"/>
        <end position="176"/>
    </location>
</feature>
<name>A0A7R8VH21_TIMDO</name>
<dbReference type="SUPFAM" id="SSF57667">
    <property type="entry name" value="beta-beta-alpha zinc fingers"/>
    <property type="match status" value="1"/>
</dbReference>
<keyword evidence="1" id="KW-0863">Zinc-finger</keyword>
<proteinExistence type="predicted"/>
<dbReference type="Pfam" id="PF00096">
    <property type="entry name" value="zf-C2H2"/>
    <property type="match status" value="2"/>
</dbReference>
<dbReference type="GO" id="GO:0008270">
    <property type="term" value="F:zinc ion binding"/>
    <property type="evidence" value="ECO:0007669"/>
    <property type="project" value="UniProtKB-KW"/>
</dbReference>
<reference evidence="4" key="1">
    <citation type="submission" date="2020-11" db="EMBL/GenBank/DDBJ databases">
        <authorList>
            <person name="Tran Van P."/>
        </authorList>
    </citation>
    <scope>NUCLEOTIDE SEQUENCE</scope>
</reference>
<evidence type="ECO:0000313" key="4">
    <source>
        <dbReference type="EMBL" id="CAD7198454.1"/>
    </source>
</evidence>
<dbReference type="AlphaFoldDB" id="A0A7R8VH21"/>
<accession>A0A7R8VH21</accession>
<dbReference type="EMBL" id="OA566193">
    <property type="protein sequence ID" value="CAD7198454.1"/>
    <property type="molecule type" value="Genomic_DNA"/>
</dbReference>
<gene>
    <name evidence="4" type="ORF">TDIB3V08_LOCUS4735</name>
</gene>
<dbReference type="SMART" id="SM00355">
    <property type="entry name" value="ZnF_C2H2"/>
    <property type="match status" value="2"/>
</dbReference>
<dbReference type="Gene3D" id="3.30.160.60">
    <property type="entry name" value="Classic Zinc Finger"/>
    <property type="match status" value="1"/>
</dbReference>
<evidence type="ECO:0000256" key="2">
    <source>
        <dbReference type="SAM" id="MobiDB-lite"/>
    </source>
</evidence>
<feature type="domain" description="C2H2-type" evidence="3">
    <location>
        <begin position="92"/>
        <end position="119"/>
    </location>
</feature>
<keyword evidence="1" id="KW-0479">Metal-binding</keyword>
<dbReference type="PROSITE" id="PS00028">
    <property type="entry name" value="ZINC_FINGER_C2H2_1"/>
    <property type="match status" value="2"/>
</dbReference>
<organism evidence="4">
    <name type="scientific">Timema douglasi</name>
    <name type="common">Walking stick</name>
    <dbReference type="NCBI Taxonomy" id="61478"/>
    <lineage>
        <taxon>Eukaryota</taxon>
        <taxon>Metazoa</taxon>
        <taxon>Ecdysozoa</taxon>
        <taxon>Arthropoda</taxon>
        <taxon>Hexapoda</taxon>
        <taxon>Insecta</taxon>
        <taxon>Pterygota</taxon>
        <taxon>Neoptera</taxon>
        <taxon>Polyneoptera</taxon>
        <taxon>Phasmatodea</taxon>
        <taxon>Timematodea</taxon>
        <taxon>Timematoidea</taxon>
        <taxon>Timematidae</taxon>
        <taxon>Timema</taxon>
    </lineage>
</organism>
<evidence type="ECO:0000259" key="3">
    <source>
        <dbReference type="PROSITE" id="PS50157"/>
    </source>
</evidence>
<sequence length="190" mass="20961">MRDSEGAVYLSYYTGDSGGAVYLSYYTGDSGGRTSRPRLMKPSHTPCVCLRYGIPGSLKKVFTCRLCGKVLCSKASLKRHIADKHSERQEEYRCVICERVYCSRNSLMTHIYTYHKTRPGEIDDDIGSVNLPANRPIVESAAETLQQRRGLTPSLPHGHTHRASIRPEPSSDFLPAVPSGVTGPLLSACL</sequence>
<feature type="domain" description="C2H2-type" evidence="3">
    <location>
        <begin position="62"/>
        <end position="90"/>
    </location>
</feature>
<protein>
    <recommendedName>
        <fullName evidence="3">C2H2-type domain-containing protein</fullName>
    </recommendedName>
</protein>
<dbReference type="PROSITE" id="PS50157">
    <property type="entry name" value="ZINC_FINGER_C2H2_2"/>
    <property type="match status" value="2"/>
</dbReference>